<dbReference type="PANTHER" id="PTHR19303">
    <property type="entry name" value="TRANSPOSON"/>
    <property type="match status" value="1"/>
</dbReference>
<evidence type="ECO:0000313" key="5">
    <source>
        <dbReference type="EMBL" id="KAH7963602.1"/>
    </source>
</evidence>
<evidence type="ECO:0000313" key="6">
    <source>
        <dbReference type="Proteomes" id="UP000821837"/>
    </source>
</evidence>
<dbReference type="InterPro" id="IPR009057">
    <property type="entry name" value="Homeodomain-like_sf"/>
</dbReference>
<sequence length="521" mass="58952">MKQLQTLVDAGLPKVGRKEMGTSASAAVVQGVLEAEVIEFSQQESTEHSKAQPERGEGDHSNDRMESSQDTEWQEIKRKDKKKRGKTMQSQHQADQTDSMRATPMGEADGGKEQRRVIVAGDVNAYKLKLMALNITNCDSRVVFNTKARSTLKEASPRVETNLQRHQSCQYLVVLHAGMGDLQDGMEPQESANYLREKIRQRRTEYPQSHYLVYANPDFHAEEEESKSVGAHRPCQLLNKVGTRRTRSLWDLYHLRALCLESTQGDVKVAVPAVSTRQLVRQQEKEEWVRTAEKKSSMTVYMMGKRDIAKEAFFDNSRGSGLLAEARSGVKRLRLGNYQTVDDAVLTWYKDARQHSVPLSGRIIQEKARQFAVVLGTSGFDASAGWPYRFRQRNDIMWQVACGEEKAADAESAIAWRNERFQEIVESFSPEVFNAKETGRWWRSASRLGTIEVENLTNEFFSEGKVVIFRFSFKFGDLWSSSDSSLLVSSTKSAVEAVESRDPRRFSSAPSRELDAILSLS</sequence>
<dbReference type="EMBL" id="JABSTV010001249">
    <property type="protein sequence ID" value="KAH7963602.1"/>
    <property type="molecule type" value="Genomic_DNA"/>
</dbReference>
<protein>
    <recommendedName>
        <fullName evidence="4">HTH CENPB-type domain-containing protein</fullName>
    </recommendedName>
</protein>
<dbReference type="Gene3D" id="1.10.10.60">
    <property type="entry name" value="Homeodomain-like"/>
    <property type="match status" value="1"/>
</dbReference>
<feature type="region of interest" description="Disordered" evidence="3">
    <location>
        <begin position="39"/>
        <end position="114"/>
    </location>
</feature>
<dbReference type="PROSITE" id="PS51253">
    <property type="entry name" value="HTH_CENPB"/>
    <property type="match status" value="1"/>
</dbReference>
<evidence type="ECO:0000256" key="3">
    <source>
        <dbReference type="SAM" id="MobiDB-lite"/>
    </source>
</evidence>
<evidence type="ECO:0000256" key="2">
    <source>
        <dbReference type="ARBA" id="ARBA00023125"/>
    </source>
</evidence>
<dbReference type="Proteomes" id="UP000821837">
    <property type="component" value="Chromosome 3"/>
</dbReference>
<feature type="region of interest" description="Disordered" evidence="3">
    <location>
        <begin position="1"/>
        <end position="25"/>
    </location>
</feature>
<dbReference type="VEuPathDB" id="VectorBase:RSAN_029877"/>
<proteinExistence type="predicted"/>
<name>A0A9D4Q3D9_RHISA</name>
<dbReference type="SUPFAM" id="SSF46689">
    <property type="entry name" value="Homeodomain-like"/>
    <property type="match status" value="1"/>
</dbReference>
<evidence type="ECO:0000259" key="4">
    <source>
        <dbReference type="PROSITE" id="PS51253"/>
    </source>
</evidence>
<reference evidence="5" key="1">
    <citation type="journal article" date="2020" name="Cell">
        <title>Large-Scale Comparative Analyses of Tick Genomes Elucidate Their Genetic Diversity and Vector Capacities.</title>
        <authorList>
            <consortium name="Tick Genome and Microbiome Consortium (TIGMIC)"/>
            <person name="Jia N."/>
            <person name="Wang J."/>
            <person name="Shi W."/>
            <person name="Du L."/>
            <person name="Sun Y."/>
            <person name="Zhan W."/>
            <person name="Jiang J.F."/>
            <person name="Wang Q."/>
            <person name="Zhang B."/>
            <person name="Ji P."/>
            <person name="Bell-Sakyi L."/>
            <person name="Cui X.M."/>
            <person name="Yuan T.T."/>
            <person name="Jiang B.G."/>
            <person name="Yang W.F."/>
            <person name="Lam T.T."/>
            <person name="Chang Q.C."/>
            <person name="Ding S.J."/>
            <person name="Wang X.J."/>
            <person name="Zhu J.G."/>
            <person name="Ruan X.D."/>
            <person name="Zhao L."/>
            <person name="Wei J.T."/>
            <person name="Ye R.Z."/>
            <person name="Que T.C."/>
            <person name="Du C.H."/>
            <person name="Zhou Y.H."/>
            <person name="Cheng J.X."/>
            <person name="Dai P.F."/>
            <person name="Guo W.B."/>
            <person name="Han X.H."/>
            <person name="Huang E.J."/>
            <person name="Li L.F."/>
            <person name="Wei W."/>
            <person name="Gao Y.C."/>
            <person name="Liu J.Z."/>
            <person name="Shao H.Z."/>
            <person name="Wang X."/>
            <person name="Wang C.C."/>
            <person name="Yang T.C."/>
            <person name="Huo Q.B."/>
            <person name="Li W."/>
            <person name="Chen H.Y."/>
            <person name="Chen S.E."/>
            <person name="Zhou L.G."/>
            <person name="Ni X.B."/>
            <person name="Tian J.H."/>
            <person name="Sheng Y."/>
            <person name="Liu T."/>
            <person name="Pan Y.S."/>
            <person name="Xia L.Y."/>
            <person name="Li J."/>
            <person name="Zhao F."/>
            <person name="Cao W.C."/>
        </authorList>
    </citation>
    <scope>NUCLEOTIDE SEQUENCE</scope>
    <source>
        <strain evidence="5">Rsan-2018</strain>
    </source>
</reference>
<gene>
    <name evidence="5" type="ORF">HPB52_021678</name>
</gene>
<keyword evidence="6" id="KW-1185">Reference proteome</keyword>
<feature type="compositionally biased region" description="Polar residues" evidence="3">
    <location>
        <begin position="87"/>
        <end position="100"/>
    </location>
</feature>
<dbReference type="AlphaFoldDB" id="A0A9D4Q3D9"/>
<accession>A0A9D4Q3D9</accession>
<comment type="subcellular location">
    <subcellularLocation>
        <location evidence="1">Nucleus</location>
    </subcellularLocation>
</comment>
<dbReference type="GO" id="GO:0005634">
    <property type="term" value="C:nucleus"/>
    <property type="evidence" value="ECO:0007669"/>
    <property type="project" value="UniProtKB-SubCell"/>
</dbReference>
<dbReference type="GO" id="GO:0003677">
    <property type="term" value="F:DNA binding"/>
    <property type="evidence" value="ECO:0007669"/>
    <property type="project" value="UniProtKB-KW"/>
</dbReference>
<reference evidence="5" key="2">
    <citation type="submission" date="2021-09" db="EMBL/GenBank/DDBJ databases">
        <authorList>
            <person name="Jia N."/>
            <person name="Wang J."/>
            <person name="Shi W."/>
            <person name="Du L."/>
            <person name="Sun Y."/>
            <person name="Zhan W."/>
            <person name="Jiang J."/>
            <person name="Wang Q."/>
            <person name="Zhang B."/>
            <person name="Ji P."/>
            <person name="Sakyi L.B."/>
            <person name="Cui X."/>
            <person name="Yuan T."/>
            <person name="Jiang B."/>
            <person name="Yang W."/>
            <person name="Lam T.T.-Y."/>
            <person name="Chang Q."/>
            <person name="Ding S."/>
            <person name="Wang X."/>
            <person name="Zhu J."/>
            <person name="Ruan X."/>
            <person name="Zhao L."/>
            <person name="Wei J."/>
            <person name="Que T."/>
            <person name="Du C."/>
            <person name="Cheng J."/>
            <person name="Dai P."/>
            <person name="Han X."/>
            <person name="Huang E."/>
            <person name="Gao Y."/>
            <person name="Liu J."/>
            <person name="Shao H."/>
            <person name="Ye R."/>
            <person name="Li L."/>
            <person name="Wei W."/>
            <person name="Wang X."/>
            <person name="Wang C."/>
            <person name="Huo Q."/>
            <person name="Li W."/>
            <person name="Guo W."/>
            <person name="Chen H."/>
            <person name="Chen S."/>
            <person name="Zhou L."/>
            <person name="Zhou L."/>
            <person name="Ni X."/>
            <person name="Tian J."/>
            <person name="Zhou Y."/>
            <person name="Sheng Y."/>
            <person name="Liu T."/>
            <person name="Pan Y."/>
            <person name="Xia L."/>
            <person name="Li J."/>
            <person name="Zhao F."/>
            <person name="Cao W."/>
        </authorList>
    </citation>
    <scope>NUCLEOTIDE SEQUENCE</scope>
    <source>
        <strain evidence="5">Rsan-2018</strain>
        <tissue evidence="5">Larvae</tissue>
    </source>
</reference>
<evidence type="ECO:0000256" key="1">
    <source>
        <dbReference type="ARBA" id="ARBA00004123"/>
    </source>
</evidence>
<feature type="domain" description="HTH CENPB-type" evidence="4">
    <location>
        <begin position="329"/>
        <end position="400"/>
    </location>
</feature>
<dbReference type="SMART" id="SM00674">
    <property type="entry name" value="CENPB"/>
    <property type="match status" value="1"/>
</dbReference>
<dbReference type="PANTHER" id="PTHR19303:SF73">
    <property type="entry name" value="PROTEIN PDC2"/>
    <property type="match status" value="1"/>
</dbReference>
<comment type="caution">
    <text evidence="5">The sequence shown here is derived from an EMBL/GenBank/DDBJ whole genome shotgun (WGS) entry which is preliminary data.</text>
</comment>
<dbReference type="InterPro" id="IPR006600">
    <property type="entry name" value="HTH_CenpB_DNA-bd_dom"/>
</dbReference>
<keyword evidence="2" id="KW-0238">DNA-binding</keyword>
<dbReference type="InterPro" id="IPR050863">
    <property type="entry name" value="CenT-Element_Derived"/>
</dbReference>
<dbReference type="Pfam" id="PF03221">
    <property type="entry name" value="HTH_Tnp_Tc5"/>
    <property type="match status" value="1"/>
</dbReference>
<organism evidence="5 6">
    <name type="scientific">Rhipicephalus sanguineus</name>
    <name type="common">Brown dog tick</name>
    <name type="synonym">Ixodes sanguineus</name>
    <dbReference type="NCBI Taxonomy" id="34632"/>
    <lineage>
        <taxon>Eukaryota</taxon>
        <taxon>Metazoa</taxon>
        <taxon>Ecdysozoa</taxon>
        <taxon>Arthropoda</taxon>
        <taxon>Chelicerata</taxon>
        <taxon>Arachnida</taxon>
        <taxon>Acari</taxon>
        <taxon>Parasitiformes</taxon>
        <taxon>Ixodida</taxon>
        <taxon>Ixodoidea</taxon>
        <taxon>Ixodidae</taxon>
        <taxon>Rhipicephalinae</taxon>
        <taxon>Rhipicephalus</taxon>
        <taxon>Rhipicephalus</taxon>
    </lineage>
</organism>
<feature type="compositionally biased region" description="Basic and acidic residues" evidence="3">
    <location>
        <begin position="45"/>
        <end position="67"/>
    </location>
</feature>